<evidence type="ECO:0000313" key="2">
    <source>
        <dbReference type="EMBL" id="CAI6089266.1"/>
    </source>
</evidence>
<gene>
    <name evidence="2" type="ORF">CCHLO57077_00019403</name>
</gene>
<comment type="caution">
    <text evidence="2">The sequence shown here is derived from an EMBL/GenBank/DDBJ whole genome shotgun (WGS) entry which is preliminary data.</text>
</comment>
<reference evidence="2" key="1">
    <citation type="submission" date="2023-01" db="EMBL/GenBank/DDBJ databases">
        <authorList>
            <person name="Piombo E."/>
        </authorList>
    </citation>
    <scope>NUCLEOTIDE SEQUENCE</scope>
</reference>
<evidence type="ECO:0000313" key="3">
    <source>
        <dbReference type="Proteomes" id="UP001160390"/>
    </source>
</evidence>
<keyword evidence="3" id="KW-1185">Reference proteome</keyword>
<accession>A0AA35Q086</accession>
<proteinExistence type="predicted"/>
<feature type="region of interest" description="Disordered" evidence="1">
    <location>
        <begin position="28"/>
        <end position="60"/>
    </location>
</feature>
<organism evidence="2 3">
    <name type="scientific">Clonostachys chloroleuca</name>
    <dbReference type="NCBI Taxonomy" id="1926264"/>
    <lineage>
        <taxon>Eukaryota</taxon>
        <taxon>Fungi</taxon>
        <taxon>Dikarya</taxon>
        <taxon>Ascomycota</taxon>
        <taxon>Pezizomycotina</taxon>
        <taxon>Sordariomycetes</taxon>
        <taxon>Hypocreomycetidae</taxon>
        <taxon>Hypocreales</taxon>
        <taxon>Bionectriaceae</taxon>
        <taxon>Clonostachys</taxon>
    </lineage>
</organism>
<evidence type="ECO:0000256" key="1">
    <source>
        <dbReference type="SAM" id="MobiDB-lite"/>
    </source>
</evidence>
<dbReference type="AlphaFoldDB" id="A0AA35Q086"/>
<sequence length="106" mass="11887">MAKHMEELALLLHFQYQIGQGEIAEGEGGNSVKAAMEAQNPTTVRRNPKTPAQAEQDRRTCQEPLREWSASKDAKVYGNFAAQGTLINIDGEDFVEYRVLMRPSFC</sequence>
<dbReference type="Proteomes" id="UP001160390">
    <property type="component" value="Unassembled WGS sequence"/>
</dbReference>
<dbReference type="EMBL" id="CABFNP030000977">
    <property type="protein sequence ID" value="CAI6089266.1"/>
    <property type="molecule type" value="Genomic_DNA"/>
</dbReference>
<protein>
    <submittedName>
        <fullName evidence="2">Uncharacterized protein</fullName>
    </submittedName>
</protein>
<name>A0AA35Q086_9HYPO</name>